<name>A0ABV6BGD6_9GAMM</name>
<dbReference type="PANTHER" id="PTHR36985:SF1">
    <property type="entry name" value="TRANSLOCATION AND ASSEMBLY MODULE SUBUNIT TAMB"/>
    <property type="match status" value="1"/>
</dbReference>
<organism evidence="7 8">
    <name type="scientific">Rheinheimera tilapiae</name>
    <dbReference type="NCBI Taxonomy" id="875043"/>
    <lineage>
        <taxon>Bacteria</taxon>
        <taxon>Pseudomonadati</taxon>
        <taxon>Pseudomonadota</taxon>
        <taxon>Gammaproteobacteria</taxon>
        <taxon>Chromatiales</taxon>
        <taxon>Chromatiaceae</taxon>
        <taxon>Rheinheimera</taxon>
    </lineage>
</organism>
<comment type="caution">
    <text evidence="7">The sequence shown here is derived from an EMBL/GenBank/DDBJ whole genome shotgun (WGS) entry which is preliminary data.</text>
</comment>
<dbReference type="Pfam" id="PF04357">
    <property type="entry name" value="TamB"/>
    <property type="match status" value="1"/>
</dbReference>
<protein>
    <submittedName>
        <fullName evidence="7">Translocation/assembly module TamB domain-containing protein</fullName>
    </submittedName>
</protein>
<keyword evidence="3 5" id="KW-1133">Transmembrane helix</keyword>
<evidence type="ECO:0000313" key="7">
    <source>
        <dbReference type="EMBL" id="MFC0049937.1"/>
    </source>
</evidence>
<evidence type="ECO:0000256" key="3">
    <source>
        <dbReference type="ARBA" id="ARBA00022989"/>
    </source>
</evidence>
<comment type="subcellular location">
    <subcellularLocation>
        <location evidence="1">Membrane</location>
        <topology evidence="1">Single-pass membrane protein</topology>
    </subcellularLocation>
</comment>
<evidence type="ECO:0000256" key="2">
    <source>
        <dbReference type="ARBA" id="ARBA00022692"/>
    </source>
</evidence>
<sequence>MSQSTPQVPLSAEPSAAPIRRTKSVWLWLRLVVLTALLLLSSVLALFGSNPGLQLLWLLQPQLLPALQMQEVSGDLWQGVRIKQLQYQQPDLQVAVAELALKVDLSCLWQRQLCLPLVQVTQLQVSQTVAESTLPESALPTSPAESAANGRQLPFSVRIGRLEFIDSAVQLPTQHIRIGLLHTALDLTAERLTLQSLTLAKSRLSLQKDTNNSAANNPLPALLQLQLPVELALPQLHVTDFTLMQAQQTLLQLQSLQTDVLLTANQWQLQNTQLQLQQPELQASGDVLLERLTQQLALQLQLEASHAQLSAPVKVNIDGRGPLATWQLQVNSTSPWPLQLELKTDLVSPGLAFQGTLHGDDLHWPLPTKVQTPITVPADPQAATPMATKPTMQPADLTLRQLGVQFSGDLNQQQLTLNVATESPALPQAEWTLSATQHQGVLELSALQLRTLNGQADLSGKLQLNTLELTAALQLNGIQPGLYWADYPGELSGQVELDANFAANPARQWQLHANTLHLNGELRGQPLLLDGKLTLQQPRSGLLQLETLGLKLQHGPNLLQLNGALGEQLTLDATLHIADLAHSLALAEGEIDAKFQLRGDMKKPDLQLSLSARKLSYLDDYSLAEFTVSANLPAMGEKSSQISLNAKNGQAPGWQLQQLDWQSEGTQQQHQTHLTLDSHQLKAVLAMQAGIKEQQWRANVQEFRLQSDMGDWQLQKAWPIRLDLAKQQAELGAACWLQADASICLSKTKLLSSKQGELALQLQQLPLNSLDPVLPPNLSLEGSASGQLAFNWLKGRLSELSWQLQSATGLLRHQLTTPLDLPWRELSLTGGLKNFQLTSSLQAILSKDSAIAANIEIKALNSAAPTLKANLQLAPLSLTFLQPVFNEYSKFDGLLSANLRAEGALGNPAIYGSLAIDALQLTGQQAPLELTKANLLASFRGFAASLNSDWQTPEGRLSVTGDANWLTPDAWFSQVDVKGDKLQLQLTDAELTVSPQLRLTASPHSGQVSGTIDIPAGNIRFNSLPENATKVSADEIVISAQQRAGEKSNWILSSDIRLKIGEQVRLAAFGLKTRLQGDLRVRQQGMVPTLHGQVQLKDGSFRAYGQDLKLRKGRLTFNGPASQPLLAIEAIRNPEKTEDNVIAGLRVNGLADNPLVEVFSEPSKPQANALAYLLLGRDIGSSAGDGAVTTGLIGIGIANSGQLVGAIGEAFGISDLSLDTAGSGDKSKVTVSGYLSPRLQVKYGVGIFSQFGEFTLRYRLMQQVYVEAVQGLATSVDVLYKMEFD</sequence>
<evidence type="ECO:0000313" key="8">
    <source>
        <dbReference type="Proteomes" id="UP001589813"/>
    </source>
</evidence>
<evidence type="ECO:0000256" key="1">
    <source>
        <dbReference type="ARBA" id="ARBA00004167"/>
    </source>
</evidence>
<feature type="domain" description="Translocation and assembly module TamB C-terminal" evidence="6">
    <location>
        <begin position="954"/>
        <end position="1284"/>
    </location>
</feature>
<keyword evidence="8" id="KW-1185">Reference proteome</keyword>
<evidence type="ECO:0000256" key="5">
    <source>
        <dbReference type="SAM" id="Phobius"/>
    </source>
</evidence>
<reference evidence="7 8" key="1">
    <citation type="submission" date="2024-09" db="EMBL/GenBank/DDBJ databases">
        <authorList>
            <person name="Sun Q."/>
            <person name="Mori K."/>
        </authorList>
    </citation>
    <scope>NUCLEOTIDE SEQUENCE [LARGE SCALE GENOMIC DNA]</scope>
    <source>
        <strain evidence="7 8">KCTC 23315</strain>
    </source>
</reference>
<dbReference type="InterPro" id="IPR007452">
    <property type="entry name" value="TamB_C"/>
</dbReference>
<dbReference type="Proteomes" id="UP001589813">
    <property type="component" value="Unassembled WGS sequence"/>
</dbReference>
<gene>
    <name evidence="7" type="ORF">ACFFJP_16670</name>
</gene>
<proteinExistence type="predicted"/>
<dbReference type="PANTHER" id="PTHR36985">
    <property type="entry name" value="TRANSLOCATION AND ASSEMBLY MODULE SUBUNIT TAMB"/>
    <property type="match status" value="1"/>
</dbReference>
<accession>A0ABV6BGD6</accession>
<feature type="transmembrane region" description="Helical" evidence="5">
    <location>
        <begin position="27"/>
        <end position="47"/>
    </location>
</feature>
<dbReference type="RefSeq" id="WP_377246756.1">
    <property type="nucleotide sequence ID" value="NZ_JBHLXP010000005.1"/>
</dbReference>
<evidence type="ECO:0000259" key="6">
    <source>
        <dbReference type="Pfam" id="PF04357"/>
    </source>
</evidence>
<keyword evidence="4 5" id="KW-0472">Membrane</keyword>
<evidence type="ECO:0000256" key="4">
    <source>
        <dbReference type="ARBA" id="ARBA00023136"/>
    </source>
</evidence>
<keyword evidence="2 5" id="KW-0812">Transmembrane</keyword>
<dbReference type="EMBL" id="JBHLXP010000005">
    <property type="protein sequence ID" value="MFC0049937.1"/>
    <property type="molecule type" value="Genomic_DNA"/>
</dbReference>